<dbReference type="Proteomes" id="UP000606499">
    <property type="component" value="Unassembled WGS sequence"/>
</dbReference>
<organism evidence="3 4">
    <name type="scientific">Agathobaculum faecis</name>
    <dbReference type="NCBI Taxonomy" id="2763013"/>
    <lineage>
        <taxon>Bacteria</taxon>
        <taxon>Bacillati</taxon>
        <taxon>Bacillota</taxon>
        <taxon>Clostridia</taxon>
        <taxon>Eubacteriales</taxon>
        <taxon>Butyricicoccaceae</taxon>
        <taxon>Agathobaculum</taxon>
    </lineage>
</organism>
<comment type="caution">
    <text evidence="3">The sequence shown here is derived from an EMBL/GenBank/DDBJ whole genome shotgun (WGS) entry which is preliminary data.</text>
</comment>
<dbReference type="Gene3D" id="3.30.457.10">
    <property type="entry name" value="Copper amine oxidase-like, N-terminal domain"/>
    <property type="match status" value="1"/>
</dbReference>
<evidence type="ECO:0000256" key="1">
    <source>
        <dbReference type="SAM" id="Phobius"/>
    </source>
</evidence>
<dbReference type="RefSeq" id="WP_082397103.1">
    <property type="nucleotide sequence ID" value="NZ_JACOPL010000009.1"/>
</dbReference>
<dbReference type="Pfam" id="PF01522">
    <property type="entry name" value="Polysacc_deac_1"/>
    <property type="match status" value="1"/>
</dbReference>
<feature type="transmembrane region" description="Helical" evidence="1">
    <location>
        <begin position="21"/>
        <end position="41"/>
    </location>
</feature>
<protein>
    <submittedName>
        <fullName evidence="3">Polysaccharide deacetylase family protein</fullName>
    </submittedName>
</protein>
<dbReference type="Pfam" id="PF07833">
    <property type="entry name" value="Cu_amine_oxidN1"/>
    <property type="match status" value="1"/>
</dbReference>
<dbReference type="InterPro" id="IPR050248">
    <property type="entry name" value="Polysacc_deacetylase_ArnD"/>
</dbReference>
<dbReference type="EMBL" id="JACOPL010000009">
    <property type="protein sequence ID" value="MBC5725862.1"/>
    <property type="molecule type" value="Genomic_DNA"/>
</dbReference>
<gene>
    <name evidence="3" type="ORF">H8S45_10390</name>
</gene>
<keyword evidence="1" id="KW-1133">Transmembrane helix</keyword>
<dbReference type="PROSITE" id="PS51677">
    <property type="entry name" value="NODB"/>
    <property type="match status" value="1"/>
</dbReference>
<dbReference type="InterPro" id="IPR011330">
    <property type="entry name" value="Glyco_hydro/deAcase_b/a-brl"/>
</dbReference>
<dbReference type="GO" id="GO:0016810">
    <property type="term" value="F:hydrolase activity, acting on carbon-nitrogen (but not peptide) bonds"/>
    <property type="evidence" value="ECO:0007669"/>
    <property type="project" value="InterPro"/>
</dbReference>
<evidence type="ECO:0000259" key="2">
    <source>
        <dbReference type="PROSITE" id="PS51677"/>
    </source>
</evidence>
<dbReference type="AlphaFoldDB" id="A0A923RW98"/>
<keyword evidence="4" id="KW-1185">Reference proteome</keyword>
<feature type="domain" description="NodB homology" evidence="2">
    <location>
        <begin position="375"/>
        <end position="565"/>
    </location>
</feature>
<dbReference type="Gene3D" id="3.20.20.370">
    <property type="entry name" value="Glycoside hydrolase/deacetylase"/>
    <property type="match status" value="1"/>
</dbReference>
<sequence length="606" mass="66270">MSYQTAYRSRYRRHRRRRRNSHWGVLIALILVIVIAIPVAFHIVKGISGAIFGGSQNQLVLQMNNGKALLGDDVVDLGSAAPFRDQNGNAYVPVKPVCDNLEFSLTWDQATKTITVSDNKLTVQAQIDSTSLRVNEAAQTMALVPRLSDGTAYVPAKEFCRALSLQVNDLGSGQGDLVVLTKSKKELKEDKLNEIAEKALEKLGPSQQTLQQTSVLMRVGSDKLVRGGQSAQMVQDGERLGAAVIEQDGLRYVPLKAAITTLGGTAEFDGSAEWTINYDGIQSTVRDNAKTKVGGDRVKGDDIKVHTDENGRFYVSAPLFAALVGRNYTDLADEEGTFAFTKGSLEGFDSQKAYLDTMKSALTDAVGGDIPEADVYVALTFDDGPTGATDTYPNGYTATLLEELKKRNVHATFFMCGYRIKDFHSHMEQYLADGHELGNHTMTHPMSRLTHLDAATVRDEVESNSELIESYTGQKPTVMRPVGGGVNDTVKEQMKALGLPIINWSVDTLDWSTKTDPESVKDHIINEVEDGDIVLMHDIWQGTLPGVLAAIDELQSRTDKTYAFVTVSELAAVKGITLEPGMVYSNLSDATVQAIEDGTYKENIFD</sequence>
<name>A0A923RW98_9FIRM</name>
<accession>A0A923RW98</accession>
<proteinExistence type="predicted"/>
<dbReference type="InterPro" id="IPR002509">
    <property type="entry name" value="NODB_dom"/>
</dbReference>
<dbReference type="InterPro" id="IPR036582">
    <property type="entry name" value="Mao_N_sf"/>
</dbReference>
<evidence type="ECO:0000313" key="3">
    <source>
        <dbReference type="EMBL" id="MBC5725862.1"/>
    </source>
</evidence>
<dbReference type="PANTHER" id="PTHR10587">
    <property type="entry name" value="GLYCOSYL TRANSFERASE-RELATED"/>
    <property type="match status" value="1"/>
</dbReference>
<dbReference type="SUPFAM" id="SSF55383">
    <property type="entry name" value="Copper amine oxidase, domain N"/>
    <property type="match status" value="1"/>
</dbReference>
<dbReference type="SUPFAM" id="SSF88713">
    <property type="entry name" value="Glycoside hydrolase/deacetylase"/>
    <property type="match status" value="1"/>
</dbReference>
<reference evidence="3" key="1">
    <citation type="submission" date="2020-08" db="EMBL/GenBank/DDBJ databases">
        <title>Genome public.</title>
        <authorList>
            <person name="Liu C."/>
            <person name="Sun Q."/>
        </authorList>
    </citation>
    <scope>NUCLEOTIDE SEQUENCE</scope>
    <source>
        <strain evidence="3">NSJ-28</strain>
    </source>
</reference>
<evidence type="ECO:0000313" key="4">
    <source>
        <dbReference type="Proteomes" id="UP000606499"/>
    </source>
</evidence>
<dbReference type="InterPro" id="IPR012854">
    <property type="entry name" value="Cu_amine_oxidase-like_N"/>
</dbReference>
<dbReference type="GO" id="GO:0005975">
    <property type="term" value="P:carbohydrate metabolic process"/>
    <property type="evidence" value="ECO:0007669"/>
    <property type="project" value="InterPro"/>
</dbReference>
<keyword evidence="1" id="KW-0812">Transmembrane</keyword>
<keyword evidence="1" id="KW-0472">Membrane</keyword>